<feature type="region of interest" description="Disordered" evidence="1">
    <location>
        <begin position="382"/>
        <end position="412"/>
    </location>
</feature>
<dbReference type="Proteomes" id="UP001189429">
    <property type="component" value="Unassembled WGS sequence"/>
</dbReference>
<protein>
    <submittedName>
        <fullName evidence="2">Uncharacterized protein</fullName>
    </submittedName>
</protein>
<name>A0ABN9QB15_9DINO</name>
<evidence type="ECO:0000256" key="1">
    <source>
        <dbReference type="SAM" id="MobiDB-lite"/>
    </source>
</evidence>
<sequence length="660" mass="68650">VHFVHGQGGRVGGVAANLVYRFRRLPTAHEVWAALRRGAGQGYGALPVSPFLLTVSAVNCAGLPAGTVELADPALGVPPLPAAGLAAPPAAAAGPLALAAPPGAVAAAGGPGAALVPVAEAPPLPAPPAAPMRAPAVPDSVPLAPLPTGEQAAGWHWIAAEDVDGAANFGAKVAVGVPGGATLVGRVGRRGLLSLAGGLGASVVLLQDAELPWLTQECRGSGACTLEIPPGAGQPGENGREWREVVGLCREEAAPGFGVAPPRAAQWCAKYQVKEGGPVLHHEMWKSKRKLNSSDFGIDIHETISKMLELMGFSDHLEVFNFSSAEIGYRKLQLIERYWCDRRGLVGSRSPSTLCPELLDTVSKELERIHGIKKNARKLREEQKAANGRKVAMMDPPPGLPRPRGEAAEVAGGGDDHLQRALLPLPVPDWCYAAACSWRGWRRPCSASLSRPRDVAGRARLRARDGVQGSDAPPRCAGAGPNLMQQLCLEFLAESCAAMVGAGYSDGEPVTVAPFARDLASLPAVGGAPVPRGPAAGPYLDPALRQLAAHLAFVEGVGGGGALEFQVGEGDFEGVGLCAAWKKDGRQRLVIDCRGSNFRFDEPEKTCLASGGSFSSIELAPGEVLWAAGVNVADAFYNVRLPSELRHLVALPRLRASQLG</sequence>
<dbReference type="EMBL" id="CAUYUJ010002944">
    <property type="protein sequence ID" value="CAK0803080.1"/>
    <property type="molecule type" value="Genomic_DNA"/>
</dbReference>
<reference evidence="2" key="1">
    <citation type="submission" date="2023-10" db="EMBL/GenBank/DDBJ databases">
        <authorList>
            <person name="Chen Y."/>
            <person name="Shah S."/>
            <person name="Dougan E. K."/>
            <person name="Thang M."/>
            <person name="Chan C."/>
        </authorList>
    </citation>
    <scope>NUCLEOTIDE SEQUENCE [LARGE SCALE GENOMIC DNA]</scope>
</reference>
<gene>
    <name evidence="2" type="ORF">PCOR1329_LOCUS10384</name>
</gene>
<keyword evidence="3" id="KW-1185">Reference proteome</keyword>
<feature type="non-terminal residue" evidence="2">
    <location>
        <position position="660"/>
    </location>
</feature>
<evidence type="ECO:0000313" key="2">
    <source>
        <dbReference type="EMBL" id="CAK0803080.1"/>
    </source>
</evidence>
<organism evidence="2 3">
    <name type="scientific">Prorocentrum cordatum</name>
    <dbReference type="NCBI Taxonomy" id="2364126"/>
    <lineage>
        <taxon>Eukaryota</taxon>
        <taxon>Sar</taxon>
        <taxon>Alveolata</taxon>
        <taxon>Dinophyceae</taxon>
        <taxon>Prorocentrales</taxon>
        <taxon>Prorocentraceae</taxon>
        <taxon>Prorocentrum</taxon>
    </lineage>
</organism>
<comment type="caution">
    <text evidence="2">The sequence shown here is derived from an EMBL/GenBank/DDBJ whole genome shotgun (WGS) entry which is preliminary data.</text>
</comment>
<proteinExistence type="predicted"/>
<accession>A0ABN9QB15</accession>
<evidence type="ECO:0000313" key="3">
    <source>
        <dbReference type="Proteomes" id="UP001189429"/>
    </source>
</evidence>
<feature type="non-terminal residue" evidence="2">
    <location>
        <position position="1"/>
    </location>
</feature>